<proteinExistence type="predicted"/>
<dbReference type="PIRSF" id="PIRSF001439">
    <property type="entry name" value="CryM"/>
    <property type="match status" value="1"/>
</dbReference>
<keyword evidence="2" id="KW-1185">Reference proteome</keyword>
<dbReference type="SUPFAM" id="SSF51735">
    <property type="entry name" value="NAD(P)-binding Rossmann-fold domains"/>
    <property type="match status" value="1"/>
</dbReference>
<dbReference type="InterPro" id="IPR023401">
    <property type="entry name" value="ODC_N"/>
</dbReference>
<dbReference type="RefSeq" id="WP_259197706.1">
    <property type="nucleotide sequence ID" value="NZ_JANUXY010000001.1"/>
</dbReference>
<dbReference type="Proteomes" id="UP001205609">
    <property type="component" value="Unassembled WGS sequence"/>
</dbReference>
<protein>
    <submittedName>
        <fullName evidence="1">Ornithine cyclodeaminase family protein</fullName>
    </submittedName>
</protein>
<accession>A0ABT2F0I1</accession>
<reference evidence="1 2" key="1">
    <citation type="journal article" date="2023" name="Int. J. Syst. Evol. Microbiol.">
        <title>Streptococcus sciuri sp. nov., Staphylococcus marylandisciuri sp. nov. and Staphylococcus americanisciuri sp. nov., isolated from faeces of eastern grey squirrel (Sciurus carolinensis).</title>
        <authorList>
            <person name="Volokhov D.V."/>
            <person name="Zagorodnyaya T.A."/>
            <person name="Furtak V.A."/>
            <person name="Nattanmai G."/>
            <person name="Randall L."/>
            <person name="Jose S."/>
            <person name="Gao Y."/>
            <person name="Eisenberg T."/>
            <person name="Delmonte P."/>
            <person name="Blom J."/>
            <person name="Mitchell K.K."/>
        </authorList>
    </citation>
    <scope>NUCLEOTIDE SEQUENCE [LARGE SCALE GENOMIC DNA]</scope>
    <source>
        <strain evidence="1 2">GRT3</strain>
    </source>
</reference>
<comment type="caution">
    <text evidence="1">The sequence shown here is derived from an EMBL/GenBank/DDBJ whole genome shotgun (WGS) entry which is preliminary data.</text>
</comment>
<dbReference type="EMBL" id="JANUXY010000001">
    <property type="protein sequence ID" value="MCS4485337.1"/>
    <property type="molecule type" value="Genomic_DNA"/>
</dbReference>
<organism evidence="1 2">
    <name type="scientific">Staphylococcus americanisciuri</name>
    <dbReference type="NCBI Taxonomy" id="2973940"/>
    <lineage>
        <taxon>Bacteria</taxon>
        <taxon>Bacillati</taxon>
        <taxon>Bacillota</taxon>
        <taxon>Bacilli</taxon>
        <taxon>Bacillales</taxon>
        <taxon>Staphylococcaceae</taxon>
        <taxon>Staphylococcus</taxon>
    </lineage>
</organism>
<dbReference type="PANTHER" id="PTHR13812">
    <property type="entry name" value="KETIMINE REDUCTASE MU-CRYSTALLIN"/>
    <property type="match status" value="1"/>
</dbReference>
<dbReference type="PANTHER" id="PTHR13812:SF19">
    <property type="entry name" value="KETIMINE REDUCTASE MU-CRYSTALLIN"/>
    <property type="match status" value="1"/>
</dbReference>
<name>A0ABT2F0I1_9STAP</name>
<evidence type="ECO:0000313" key="2">
    <source>
        <dbReference type="Proteomes" id="UP001205609"/>
    </source>
</evidence>
<dbReference type="InterPro" id="IPR003462">
    <property type="entry name" value="ODC_Mu_crystall"/>
</dbReference>
<dbReference type="InterPro" id="IPR036291">
    <property type="entry name" value="NAD(P)-bd_dom_sf"/>
</dbReference>
<dbReference type="Gene3D" id="3.30.1780.10">
    <property type="entry name" value="ornithine cyclodeaminase, domain 1"/>
    <property type="match status" value="1"/>
</dbReference>
<sequence length="316" mass="34781">MKVFTEAEVKANYHMADAICDIEQLLKNMDDISQTTRTVIPTGDGAKSMLYMPCVHLGKQQGIIKITSITPDNPQHQRPTTQANIIITDLKTGEHIASLDGNYLTRLRTGALSGIATNYMSRTDSQILGMIGTGGMAYEQLLGNLEVRPIQKVLLFNRTIEKAKTFVAQVADKHPEIEFEIVSDVSDLVKCSDIINCQTQSTTPVFDAADVQNGTHINGIGSYRPEMKEMDNRLFPKASHIVFDDLEGVKEEAGEFIEADAKGLFSFANHHDDLKGCVVDGNTVREKDSITIFKCVGAAYFDLAVALGAWNKLNTH</sequence>
<dbReference type="Pfam" id="PF02423">
    <property type="entry name" value="OCD_Mu_crystall"/>
    <property type="match status" value="1"/>
</dbReference>
<evidence type="ECO:0000313" key="1">
    <source>
        <dbReference type="EMBL" id="MCS4485337.1"/>
    </source>
</evidence>
<dbReference type="Gene3D" id="3.40.50.720">
    <property type="entry name" value="NAD(P)-binding Rossmann-like Domain"/>
    <property type="match status" value="1"/>
</dbReference>
<gene>
    <name evidence="1" type="ORF">NXS11_00360</name>
</gene>